<dbReference type="InterPro" id="IPR036291">
    <property type="entry name" value="NAD(P)-bd_dom_sf"/>
</dbReference>
<organism evidence="3">
    <name type="scientific">freshwater metagenome</name>
    <dbReference type="NCBI Taxonomy" id="449393"/>
    <lineage>
        <taxon>unclassified sequences</taxon>
        <taxon>metagenomes</taxon>
        <taxon>ecological metagenomes</taxon>
    </lineage>
</organism>
<dbReference type="PANTHER" id="PTHR43115">
    <property type="entry name" value="DEHYDROGENASE/REDUCTASE SDR FAMILY MEMBER 11"/>
    <property type="match status" value="1"/>
</dbReference>
<dbReference type="PRINTS" id="PR00081">
    <property type="entry name" value="GDHRDH"/>
</dbReference>
<protein>
    <submittedName>
        <fullName evidence="3">Unannotated protein</fullName>
    </submittedName>
</protein>
<dbReference type="InterPro" id="IPR002347">
    <property type="entry name" value="SDR_fam"/>
</dbReference>
<gene>
    <name evidence="3" type="ORF">UFOPK3522_00778</name>
</gene>
<dbReference type="Pfam" id="PF00106">
    <property type="entry name" value="adh_short"/>
    <property type="match status" value="1"/>
</dbReference>
<dbReference type="EMBL" id="CAESAO010000054">
    <property type="protein sequence ID" value="CAB4342975.1"/>
    <property type="molecule type" value="Genomic_DNA"/>
</dbReference>
<dbReference type="SUPFAM" id="SSF51735">
    <property type="entry name" value="NAD(P)-binding Rossmann-fold domains"/>
    <property type="match status" value="1"/>
</dbReference>
<dbReference type="AlphaFoldDB" id="A0A6J5ZKR8"/>
<sequence length="151" mass="15913">MAFVNAGFGGKGSFSKDGASVDHWREMVLTNVLGTALTIRATLDAVKKSKGHYLLTGSIAGRVAIPGSLYSSTKWAVNGIGQSLRGEITGSGVRVTLIHPGIVDTPFWDNGSPIPDGLTDDDIANSVLYAISQPHHVDVNEIVIRPTSQSV</sequence>
<evidence type="ECO:0000256" key="1">
    <source>
        <dbReference type="ARBA" id="ARBA00006484"/>
    </source>
</evidence>
<evidence type="ECO:0000256" key="2">
    <source>
        <dbReference type="ARBA" id="ARBA00023002"/>
    </source>
</evidence>
<keyword evidence="2" id="KW-0560">Oxidoreductase</keyword>
<dbReference type="Gene3D" id="3.40.50.720">
    <property type="entry name" value="NAD(P)-binding Rossmann-like Domain"/>
    <property type="match status" value="1"/>
</dbReference>
<evidence type="ECO:0000313" key="3">
    <source>
        <dbReference type="EMBL" id="CAB4342975.1"/>
    </source>
</evidence>
<reference evidence="3" key="1">
    <citation type="submission" date="2020-05" db="EMBL/GenBank/DDBJ databases">
        <authorList>
            <person name="Chiriac C."/>
            <person name="Salcher M."/>
            <person name="Ghai R."/>
            <person name="Kavagutti S V."/>
        </authorList>
    </citation>
    <scope>NUCLEOTIDE SEQUENCE</scope>
</reference>
<dbReference type="GO" id="GO:0016491">
    <property type="term" value="F:oxidoreductase activity"/>
    <property type="evidence" value="ECO:0007669"/>
    <property type="project" value="UniProtKB-KW"/>
</dbReference>
<dbReference type="PANTHER" id="PTHR43115:SF4">
    <property type="entry name" value="DEHYDROGENASE_REDUCTASE SDR FAMILY MEMBER 11"/>
    <property type="match status" value="1"/>
</dbReference>
<accession>A0A6J5ZKR8</accession>
<name>A0A6J5ZKR8_9ZZZZ</name>
<comment type="similarity">
    <text evidence="1">Belongs to the short-chain dehydrogenases/reductases (SDR) family.</text>
</comment>
<proteinExistence type="inferred from homology"/>